<evidence type="ECO:0000313" key="2">
    <source>
        <dbReference type="Proteomes" id="UP000683925"/>
    </source>
</evidence>
<organism evidence="1 2">
    <name type="scientific">Paramecium octaurelia</name>
    <dbReference type="NCBI Taxonomy" id="43137"/>
    <lineage>
        <taxon>Eukaryota</taxon>
        <taxon>Sar</taxon>
        <taxon>Alveolata</taxon>
        <taxon>Ciliophora</taxon>
        <taxon>Intramacronucleata</taxon>
        <taxon>Oligohymenophorea</taxon>
        <taxon>Peniculida</taxon>
        <taxon>Parameciidae</taxon>
        <taxon>Paramecium</taxon>
    </lineage>
</organism>
<reference evidence="1" key="1">
    <citation type="submission" date="2021-01" db="EMBL/GenBank/DDBJ databases">
        <authorList>
            <consortium name="Genoscope - CEA"/>
            <person name="William W."/>
        </authorList>
    </citation>
    <scope>NUCLEOTIDE SEQUENCE</scope>
</reference>
<proteinExistence type="predicted"/>
<dbReference type="AlphaFoldDB" id="A0A8S1YC91"/>
<dbReference type="EMBL" id="CAJJDP010000154">
    <property type="protein sequence ID" value="CAD8211023.1"/>
    <property type="molecule type" value="Genomic_DNA"/>
</dbReference>
<keyword evidence="2" id="KW-1185">Reference proteome</keyword>
<comment type="caution">
    <text evidence="1">The sequence shown here is derived from an EMBL/GenBank/DDBJ whole genome shotgun (WGS) entry which is preliminary data.</text>
</comment>
<dbReference type="Proteomes" id="UP000683925">
    <property type="component" value="Unassembled WGS sequence"/>
</dbReference>
<protein>
    <submittedName>
        <fullName evidence="1">Uncharacterized protein</fullName>
    </submittedName>
</protein>
<name>A0A8S1YC91_PAROT</name>
<sequence>MYTLRKLHLILSYICNNNEQNICFQVWNVQNLPNFYYLMNLHSVQFDNTLIIQSDNLFFCVTFSNYTVYVYNPQYPYHMSLYYILQLTSPIQ</sequence>
<gene>
    <name evidence="1" type="ORF">POCTA_138.1.T1520155</name>
</gene>
<dbReference type="OrthoDB" id="319771at2759"/>
<evidence type="ECO:0000313" key="1">
    <source>
        <dbReference type="EMBL" id="CAD8211023.1"/>
    </source>
</evidence>
<accession>A0A8S1YC91</accession>